<dbReference type="PROSITE" id="PS50097">
    <property type="entry name" value="BTB"/>
    <property type="match status" value="1"/>
</dbReference>
<reference evidence="3 4" key="1">
    <citation type="journal article" name="Sci. Rep.">
        <title>Telomere-to-telomere assembled and centromere annotated genomes of the two main subspecies of the button mushroom Agaricus bisporus reveal especially polymorphic chromosome ends.</title>
        <authorList>
            <person name="Sonnenberg A.S.M."/>
            <person name="Sedaghat-Telgerd N."/>
            <person name="Lavrijssen B."/>
            <person name="Ohm R.A."/>
            <person name="Hendrickx P.M."/>
            <person name="Scholtmeijer K."/>
            <person name="Baars J.J.P."/>
            <person name="van Peer A."/>
        </authorList>
    </citation>
    <scope>NUCLEOTIDE SEQUENCE [LARGE SCALE GENOMIC DNA]</scope>
    <source>
        <strain evidence="3 4">H119_p4</strain>
    </source>
</reference>
<feature type="compositionally biased region" description="Low complexity" evidence="1">
    <location>
        <begin position="7"/>
        <end position="18"/>
    </location>
</feature>
<accession>A0A8H7EZ52</accession>
<sequence>MPPTKTSPPSSEPLTKTKTPPPTSEPITRTTTPDAKSTLSSNFGFRLPAAVPKGPTKDLTYYRESGDCTILVGNILFKLHKFLLVKDSVEFQKKFDEAGKENRKGSTDEDAIVLDDDVTAFQHLCWVLYANLHELSQITDASLLGEPPLSRTQKLCSIASIAHKYKMTGIQDWAIKAISDICMKTENLKGPPKGFTARHSLEVLKYFTIAADVSQNVEMLTRAKNTWLSRIEDGELIAQEALNLAEERHWREFQGRIYLAVLRRLASRRPSNTNTEIFKFDRSEDKAISTSQPLPAKILDIVCDPGSSNRPFGSNTATMMSLSTEHRARLFEGHWILTKVQREFYGIEKAYVPFAGPMSTMTKLETAIWEELWEKCLKLTIRQQQTGLIHDDPLAMLAKMQEFIKEARDAPRDGHVRELGKLADYAVLLKPSLFKDIDALFIDLKKKLIESLPDYFSVPQ</sequence>
<evidence type="ECO:0000313" key="4">
    <source>
        <dbReference type="Proteomes" id="UP000629468"/>
    </source>
</evidence>
<dbReference type="InterPro" id="IPR000210">
    <property type="entry name" value="BTB/POZ_dom"/>
</dbReference>
<dbReference type="SUPFAM" id="SSF54695">
    <property type="entry name" value="POZ domain"/>
    <property type="match status" value="1"/>
</dbReference>
<dbReference type="InterPro" id="IPR011333">
    <property type="entry name" value="SKP1/BTB/POZ_sf"/>
</dbReference>
<dbReference type="AlphaFoldDB" id="A0A8H7EZ52"/>
<gene>
    <name evidence="3" type="ORF">Agabi119p4_7549</name>
</gene>
<organism evidence="3 4">
    <name type="scientific">Agaricus bisporus var. burnettii</name>
    <dbReference type="NCBI Taxonomy" id="192524"/>
    <lineage>
        <taxon>Eukaryota</taxon>
        <taxon>Fungi</taxon>
        <taxon>Dikarya</taxon>
        <taxon>Basidiomycota</taxon>
        <taxon>Agaricomycotina</taxon>
        <taxon>Agaricomycetes</taxon>
        <taxon>Agaricomycetidae</taxon>
        <taxon>Agaricales</taxon>
        <taxon>Agaricineae</taxon>
        <taxon>Agaricaceae</taxon>
        <taxon>Agaricus</taxon>
    </lineage>
</organism>
<comment type="caution">
    <text evidence="3">The sequence shown here is derived from an EMBL/GenBank/DDBJ whole genome shotgun (WGS) entry which is preliminary data.</text>
</comment>
<dbReference type="EMBL" id="JABXXO010000010">
    <property type="protein sequence ID" value="KAF7768306.1"/>
    <property type="molecule type" value="Genomic_DNA"/>
</dbReference>
<evidence type="ECO:0000259" key="2">
    <source>
        <dbReference type="PROSITE" id="PS50097"/>
    </source>
</evidence>
<feature type="compositionally biased region" description="Polar residues" evidence="1">
    <location>
        <begin position="27"/>
        <end position="41"/>
    </location>
</feature>
<proteinExistence type="predicted"/>
<name>A0A8H7EZ52_AGABI</name>
<dbReference type="Proteomes" id="UP000629468">
    <property type="component" value="Unassembled WGS sequence"/>
</dbReference>
<evidence type="ECO:0000313" key="3">
    <source>
        <dbReference type="EMBL" id="KAF7768306.1"/>
    </source>
</evidence>
<protein>
    <recommendedName>
        <fullName evidence="2">BTB domain-containing protein</fullName>
    </recommendedName>
</protein>
<dbReference type="Gene3D" id="3.30.710.10">
    <property type="entry name" value="Potassium Channel Kv1.1, Chain A"/>
    <property type="match status" value="1"/>
</dbReference>
<feature type="domain" description="BTB" evidence="2">
    <location>
        <begin position="66"/>
        <end position="137"/>
    </location>
</feature>
<evidence type="ECO:0000256" key="1">
    <source>
        <dbReference type="SAM" id="MobiDB-lite"/>
    </source>
</evidence>
<dbReference type="CDD" id="cd18186">
    <property type="entry name" value="BTB_POZ_ZBTB_KLHL-like"/>
    <property type="match status" value="1"/>
</dbReference>
<feature type="region of interest" description="Disordered" evidence="1">
    <location>
        <begin position="1"/>
        <end position="41"/>
    </location>
</feature>